<evidence type="ECO:0000313" key="3">
    <source>
        <dbReference type="EMBL" id="OAT80235.1"/>
    </source>
</evidence>
<evidence type="ECO:0000256" key="1">
    <source>
        <dbReference type="SAM" id="Phobius"/>
    </source>
</evidence>
<feature type="transmembrane region" description="Helical" evidence="1">
    <location>
        <begin position="369"/>
        <end position="388"/>
    </location>
</feature>
<dbReference type="InterPro" id="IPR000160">
    <property type="entry name" value="GGDEF_dom"/>
</dbReference>
<sequence length="566" mass="61979">MRGGRSVIHITYTWLVIALGAWVMVRMFSQLDLDQGRELLLLAFLGVLAEWLAVTFPQGQLSAGFTVVLATYLVFGPAAAVWTGALAIMCGQGIINRGNPLRATLFNAAQHVLAVKGGSLAFQLAGGSLPFVFDVHRLAPLLLFTAVYFLINQLLVYFFLAPRRVRSSLLAWGDALRWDALTYVFSAPLGVLTGLLFTRMGAGGVALFFIPVLVAQFILRLYVHQELANRELTALYQVARRLGERLDVKEIADLVLQESRRVAPCHSGVIYLWDEDRQRFAAAATAGSRAPELAGSSLARGEGFLGWVMDNGQAEIIYDAREDPRVKDQPGLFQVYRSLLIIPLLADAGTVGVFVLGDKRRLAFDDNHLQMLSIIAGQAAVSMANALLMRRLEESANTDGLTGIFNHRYFFRRAAEEYRRTQNEQLPLALIMLDIDSFKSVNDRFGHQAGDAVLAELAGLLRDAVGGSGIVARYGGEEFAVLLPGFGLEQVAAMAEVLRRRVREHEFVAADMSLQIRVSLGAAVCPGDADDVSALVRRADQALYRAKEKGKDRVVLASRLLKPGGH</sequence>
<dbReference type="InterPro" id="IPR043128">
    <property type="entry name" value="Rev_trsase/Diguanyl_cyclase"/>
</dbReference>
<dbReference type="FunFam" id="3.30.70.270:FF:000001">
    <property type="entry name" value="Diguanylate cyclase domain protein"/>
    <property type="match status" value="1"/>
</dbReference>
<dbReference type="PANTHER" id="PTHR45138">
    <property type="entry name" value="REGULATORY COMPONENTS OF SENSORY TRANSDUCTION SYSTEM"/>
    <property type="match status" value="1"/>
</dbReference>
<dbReference type="InterPro" id="IPR050469">
    <property type="entry name" value="Diguanylate_Cyclase"/>
</dbReference>
<dbReference type="GO" id="GO:0052621">
    <property type="term" value="F:diguanylate cyclase activity"/>
    <property type="evidence" value="ECO:0007669"/>
    <property type="project" value="TreeGrafter"/>
</dbReference>
<dbReference type="RefSeq" id="WP_066670323.1">
    <property type="nucleotide sequence ID" value="NZ_LYVF01000184.1"/>
</dbReference>
<gene>
    <name evidence="3" type="ORF">A6M21_00845</name>
</gene>
<evidence type="ECO:0000313" key="4">
    <source>
        <dbReference type="Proteomes" id="UP000078532"/>
    </source>
</evidence>
<evidence type="ECO:0000259" key="2">
    <source>
        <dbReference type="PROSITE" id="PS50887"/>
    </source>
</evidence>
<keyword evidence="1" id="KW-0472">Membrane</keyword>
<comment type="caution">
    <text evidence="3">The sequence shown here is derived from an EMBL/GenBank/DDBJ whole genome shotgun (WGS) entry which is preliminary data.</text>
</comment>
<feature type="transmembrane region" description="Helical" evidence="1">
    <location>
        <begin position="180"/>
        <end position="198"/>
    </location>
</feature>
<dbReference type="Pfam" id="PF13185">
    <property type="entry name" value="GAF_2"/>
    <property type="match status" value="1"/>
</dbReference>
<dbReference type="PANTHER" id="PTHR45138:SF9">
    <property type="entry name" value="DIGUANYLATE CYCLASE DGCM-RELATED"/>
    <property type="match status" value="1"/>
</dbReference>
<accession>A0A1B7LC23</accession>
<dbReference type="Pfam" id="PF00990">
    <property type="entry name" value="GGDEF"/>
    <property type="match status" value="1"/>
</dbReference>
<reference evidence="3 4" key="1">
    <citation type="submission" date="2016-04" db="EMBL/GenBank/DDBJ databases">
        <authorList>
            <person name="Evans L.H."/>
            <person name="Alamgir A."/>
            <person name="Owens N."/>
            <person name="Weber N.D."/>
            <person name="Virtaneva K."/>
            <person name="Barbian K."/>
            <person name="Babar A."/>
            <person name="Rosenke K."/>
        </authorList>
    </citation>
    <scope>NUCLEOTIDE SEQUENCE [LARGE SCALE GENOMIC DNA]</scope>
    <source>
        <strain evidence="3 4">LMa1</strain>
    </source>
</reference>
<feature type="transmembrane region" description="Helical" evidence="1">
    <location>
        <begin position="39"/>
        <end position="57"/>
    </location>
</feature>
<organism evidence="3 4">
    <name type="scientific">Desulfotomaculum copahuensis</name>
    <dbReference type="NCBI Taxonomy" id="1838280"/>
    <lineage>
        <taxon>Bacteria</taxon>
        <taxon>Bacillati</taxon>
        <taxon>Bacillota</taxon>
        <taxon>Clostridia</taxon>
        <taxon>Eubacteriales</taxon>
        <taxon>Desulfotomaculaceae</taxon>
        <taxon>Desulfotomaculum</taxon>
    </lineage>
</organism>
<feature type="transmembrane region" description="Helical" evidence="1">
    <location>
        <begin position="6"/>
        <end position="27"/>
    </location>
</feature>
<dbReference type="CDD" id="cd01949">
    <property type="entry name" value="GGDEF"/>
    <property type="match status" value="1"/>
</dbReference>
<dbReference type="NCBIfam" id="TIGR00254">
    <property type="entry name" value="GGDEF"/>
    <property type="match status" value="1"/>
</dbReference>
<keyword evidence="1" id="KW-1133">Transmembrane helix</keyword>
<dbReference type="Pfam" id="PF20972">
    <property type="entry name" value="MASE9"/>
    <property type="match status" value="1"/>
</dbReference>
<dbReference type="EMBL" id="LYVF01000184">
    <property type="protein sequence ID" value="OAT80235.1"/>
    <property type="molecule type" value="Genomic_DNA"/>
</dbReference>
<keyword evidence="1" id="KW-0812">Transmembrane</keyword>
<proteinExistence type="predicted"/>
<feature type="transmembrane region" description="Helical" evidence="1">
    <location>
        <begin position="69"/>
        <end position="91"/>
    </location>
</feature>
<dbReference type="STRING" id="1838280.A6M21_00845"/>
<dbReference type="PROSITE" id="PS50887">
    <property type="entry name" value="GGDEF"/>
    <property type="match status" value="1"/>
</dbReference>
<dbReference type="InterPro" id="IPR029787">
    <property type="entry name" value="Nucleotide_cyclase"/>
</dbReference>
<dbReference type="Gene3D" id="3.30.70.270">
    <property type="match status" value="1"/>
</dbReference>
<feature type="domain" description="GGDEF" evidence="2">
    <location>
        <begin position="426"/>
        <end position="559"/>
    </location>
</feature>
<dbReference type="Proteomes" id="UP000078532">
    <property type="component" value="Unassembled WGS sequence"/>
</dbReference>
<dbReference type="SMART" id="SM00065">
    <property type="entry name" value="GAF"/>
    <property type="match status" value="1"/>
</dbReference>
<feature type="transmembrane region" description="Helical" evidence="1">
    <location>
        <begin position="139"/>
        <end position="160"/>
    </location>
</feature>
<feature type="transmembrane region" description="Helical" evidence="1">
    <location>
        <begin position="335"/>
        <end position="357"/>
    </location>
</feature>
<dbReference type="InterPro" id="IPR029016">
    <property type="entry name" value="GAF-like_dom_sf"/>
</dbReference>
<dbReference type="Gene3D" id="3.30.450.40">
    <property type="match status" value="1"/>
</dbReference>
<protein>
    <recommendedName>
        <fullName evidence="2">GGDEF domain-containing protein</fullName>
    </recommendedName>
</protein>
<dbReference type="SUPFAM" id="SSF55781">
    <property type="entry name" value="GAF domain-like"/>
    <property type="match status" value="1"/>
</dbReference>
<feature type="transmembrane region" description="Helical" evidence="1">
    <location>
        <begin position="204"/>
        <end position="223"/>
    </location>
</feature>
<dbReference type="InterPro" id="IPR048430">
    <property type="entry name" value="MASE9"/>
</dbReference>
<dbReference type="InterPro" id="IPR003018">
    <property type="entry name" value="GAF"/>
</dbReference>
<dbReference type="OrthoDB" id="9783388at2"/>
<dbReference type="SUPFAM" id="SSF55073">
    <property type="entry name" value="Nucleotide cyclase"/>
    <property type="match status" value="1"/>
</dbReference>
<name>A0A1B7LC23_9FIRM</name>
<keyword evidence="4" id="KW-1185">Reference proteome</keyword>
<dbReference type="SMART" id="SM00267">
    <property type="entry name" value="GGDEF"/>
    <property type="match status" value="1"/>
</dbReference>
<dbReference type="AlphaFoldDB" id="A0A1B7LC23"/>